<name>A0A2S5KT88_9PROT</name>
<dbReference type="InterPro" id="IPR010982">
    <property type="entry name" value="Lambda_DNA-bd_dom_sf"/>
</dbReference>
<dbReference type="SMART" id="SM00530">
    <property type="entry name" value="HTH_XRE"/>
    <property type="match status" value="1"/>
</dbReference>
<dbReference type="GO" id="GO:0003677">
    <property type="term" value="F:DNA binding"/>
    <property type="evidence" value="ECO:0007669"/>
    <property type="project" value="UniProtKB-KW"/>
</dbReference>
<gene>
    <name evidence="4" type="ORF">C4K68_08210</name>
</gene>
<dbReference type="OrthoDB" id="189170at2"/>
<proteinExistence type="predicted"/>
<reference evidence="4 5" key="1">
    <citation type="submission" date="2018-02" db="EMBL/GenBank/DDBJ databases">
        <title>novel marine gammaproteobacteria from coastal saline agro ecosystem.</title>
        <authorList>
            <person name="Krishnan R."/>
            <person name="Ramesh Kumar N."/>
        </authorList>
    </citation>
    <scope>NUCLEOTIDE SEQUENCE [LARGE SCALE GENOMIC DNA]</scope>
    <source>
        <strain evidence="4 5">228</strain>
    </source>
</reference>
<dbReference type="Proteomes" id="UP000238196">
    <property type="component" value="Unassembled WGS sequence"/>
</dbReference>
<dbReference type="InterPro" id="IPR014710">
    <property type="entry name" value="RmlC-like_jellyroll"/>
</dbReference>
<dbReference type="GO" id="GO:0005829">
    <property type="term" value="C:cytosol"/>
    <property type="evidence" value="ECO:0007669"/>
    <property type="project" value="TreeGrafter"/>
</dbReference>
<evidence type="ECO:0000313" key="4">
    <source>
        <dbReference type="EMBL" id="PPC77882.1"/>
    </source>
</evidence>
<dbReference type="PANTHER" id="PTHR46797:SF10">
    <property type="entry name" value="BLR1115 PROTEIN"/>
    <property type="match status" value="1"/>
</dbReference>
<dbReference type="InterPro" id="IPR050807">
    <property type="entry name" value="TransReg_Diox_bact_type"/>
</dbReference>
<dbReference type="CDD" id="cd00093">
    <property type="entry name" value="HTH_XRE"/>
    <property type="match status" value="1"/>
</dbReference>
<comment type="caution">
    <text evidence="4">The sequence shown here is derived from an EMBL/GenBank/DDBJ whole genome shotgun (WGS) entry which is preliminary data.</text>
</comment>
<dbReference type="CDD" id="cd02209">
    <property type="entry name" value="cupin_XRE_C"/>
    <property type="match status" value="1"/>
</dbReference>
<dbReference type="InterPro" id="IPR001387">
    <property type="entry name" value="Cro/C1-type_HTH"/>
</dbReference>
<protein>
    <submittedName>
        <fullName evidence="4">LacI family transcriptional regulator</fullName>
    </submittedName>
</protein>
<evidence type="ECO:0000256" key="1">
    <source>
        <dbReference type="ARBA" id="ARBA00023125"/>
    </source>
</evidence>
<dbReference type="PANTHER" id="PTHR46797">
    <property type="entry name" value="HTH-TYPE TRANSCRIPTIONAL REGULATOR"/>
    <property type="match status" value="1"/>
</dbReference>
<evidence type="ECO:0000259" key="3">
    <source>
        <dbReference type="PROSITE" id="PS50943"/>
    </source>
</evidence>
<dbReference type="Pfam" id="PF01381">
    <property type="entry name" value="HTH_3"/>
    <property type="match status" value="1"/>
</dbReference>
<accession>A0A2S5KT88</accession>
<dbReference type="GO" id="GO:0003700">
    <property type="term" value="F:DNA-binding transcription factor activity"/>
    <property type="evidence" value="ECO:0007669"/>
    <property type="project" value="TreeGrafter"/>
</dbReference>
<sequence length="203" mass="22447">MTIPTTAPHEASVSLTEQNSEDPTTQLAARIRIERKQRQWSLDELAQRSGVSKAMISKVERGETSPTATLLGKLSGAFGLTLSTLLARAEQQGGRLRRRQDQPQWRDPETGFIRRQLSPTSDLPLDLVQVELPAGASVSYPASAFAFFRQLIWVTQGQLEFTEGETLHQLSTGDCLELGSPSDCRFFNPGTTGCEYLVVLLRQ</sequence>
<dbReference type="Gene3D" id="2.60.120.10">
    <property type="entry name" value="Jelly Rolls"/>
    <property type="match status" value="1"/>
</dbReference>
<dbReference type="SUPFAM" id="SSF47413">
    <property type="entry name" value="lambda repressor-like DNA-binding domains"/>
    <property type="match status" value="1"/>
</dbReference>
<evidence type="ECO:0000256" key="2">
    <source>
        <dbReference type="SAM" id="MobiDB-lite"/>
    </source>
</evidence>
<dbReference type="InterPro" id="IPR011051">
    <property type="entry name" value="RmlC_Cupin_sf"/>
</dbReference>
<feature type="region of interest" description="Disordered" evidence="2">
    <location>
        <begin position="1"/>
        <end position="24"/>
    </location>
</feature>
<dbReference type="EMBL" id="PRLP01000024">
    <property type="protein sequence ID" value="PPC77882.1"/>
    <property type="molecule type" value="Genomic_DNA"/>
</dbReference>
<evidence type="ECO:0000313" key="5">
    <source>
        <dbReference type="Proteomes" id="UP000238196"/>
    </source>
</evidence>
<dbReference type="Gene3D" id="1.10.260.40">
    <property type="entry name" value="lambda repressor-like DNA-binding domains"/>
    <property type="match status" value="1"/>
</dbReference>
<dbReference type="PROSITE" id="PS50943">
    <property type="entry name" value="HTH_CROC1"/>
    <property type="match status" value="1"/>
</dbReference>
<dbReference type="AlphaFoldDB" id="A0A2S5KT88"/>
<feature type="compositionally biased region" description="Polar residues" evidence="2">
    <location>
        <begin position="13"/>
        <end position="24"/>
    </location>
</feature>
<dbReference type="SUPFAM" id="SSF51182">
    <property type="entry name" value="RmlC-like cupins"/>
    <property type="match status" value="1"/>
</dbReference>
<keyword evidence="1" id="KW-0238">DNA-binding</keyword>
<organism evidence="4 5">
    <name type="scientific">Proteobacteria bacterium 228</name>
    <dbReference type="NCBI Taxonomy" id="2083153"/>
    <lineage>
        <taxon>Bacteria</taxon>
        <taxon>Pseudomonadati</taxon>
        <taxon>Pseudomonadota</taxon>
    </lineage>
</organism>
<feature type="domain" description="HTH cro/C1-type" evidence="3">
    <location>
        <begin position="31"/>
        <end position="85"/>
    </location>
</feature>